<feature type="transmembrane region" description="Helical" evidence="6">
    <location>
        <begin position="183"/>
        <end position="205"/>
    </location>
</feature>
<dbReference type="InterPro" id="IPR011577">
    <property type="entry name" value="Cyt_b561_bac/Ni-Hgenase"/>
</dbReference>
<dbReference type="Pfam" id="PF01292">
    <property type="entry name" value="Ni_hydr_CYTB"/>
    <property type="match status" value="1"/>
</dbReference>
<dbReference type="SUPFAM" id="SSF81342">
    <property type="entry name" value="Transmembrane di-heme cytochromes"/>
    <property type="match status" value="1"/>
</dbReference>
<comment type="subcellular location">
    <subcellularLocation>
        <location evidence="1">Cell membrane</location>
        <topology evidence="1">Multi-pass membrane protein</topology>
    </subcellularLocation>
</comment>
<feature type="transmembrane region" description="Helical" evidence="6">
    <location>
        <begin position="40"/>
        <end position="61"/>
    </location>
</feature>
<dbReference type="RefSeq" id="WP_368392252.1">
    <property type="nucleotide sequence ID" value="NZ_JBFRYC010000007.1"/>
</dbReference>
<feature type="transmembrane region" description="Helical" evidence="6">
    <location>
        <begin position="73"/>
        <end position="90"/>
    </location>
</feature>
<dbReference type="InterPro" id="IPR016174">
    <property type="entry name" value="Di-haem_cyt_TM"/>
</dbReference>
<dbReference type="PANTHER" id="PTHR30485:SF2">
    <property type="entry name" value="BLL0597 PROTEIN"/>
    <property type="match status" value="1"/>
</dbReference>
<feature type="transmembrane region" description="Helical" evidence="6">
    <location>
        <begin position="102"/>
        <end position="125"/>
    </location>
</feature>
<evidence type="ECO:0000256" key="4">
    <source>
        <dbReference type="ARBA" id="ARBA00022989"/>
    </source>
</evidence>
<accession>A0ABV3TLR1</accession>
<comment type="caution">
    <text evidence="8">The sequence shown here is derived from an EMBL/GenBank/DDBJ whole genome shotgun (WGS) entry which is preliminary data.</text>
</comment>
<evidence type="ECO:0000256" key="5">
    <source>
        <dbReference type="ARBA" id="ARBA00023136"/>
    </source>
</evidence>
<evidence type="ECO:0000259" key="7">
    <source>
        <dbReference type="Pfam" id="PF01292"/>
    </source>
</evidence>
<evidence type="ECO:0000256" key="3">
    <source>
        <dbReference type="ARBA" id="ARBA00022692"/>
    </source>
</evidence>
<keyword evidence="5 6" id="KW-0472">Membrane</keyword>
<dbReference type="Gene3D" id="1.20.950.20">
    <property type="entry name" value="Transmembrane di-heme cytochromes, Chain C"/>
    <property type="match status" value="1"/>
</dbReference>
<feature type="transmembrane region" description="Helical" evidence="6">
    <location>
        <begin position="15"/>
        <end position="33"/>
    </location>
</feature>
<proteinExistence type="predicted"/>
<evidence type="ECO:0000313" key="8">
    <source>
        <dbReference type="EMBL" id="MEX1662493.1"/>
    </source>
</evidence>
<dbReference type="InterPro" id="IPR051542">
    <property type="entry name" value="Hydrogenase_cytochrome"/>
</dbReference>
<organism evidence="8 9">
    <name type="scientific">Thioclava arctica</name>
    <dbReference type="NCBI Taxonomy" id="3238301"/>
    <lineage>
        <taxon>Bacteria</taxon>
        <taxon>Pseudomonadati</taxon>
        <taxon>Pseudomonadota</taxon>
        <taxon>Alphaproteobacteria</taxon>
        <taxon>Rhodobacterales</taxon>
        <taxon>Paracoccaceae</taxon>
        <taxon>Thioclava</taxon>
    </lineage>
</organism>
<keyword evidence="4 6" id="KW-1133">Transmembrane helix</keyword>
<evidence type="ECO:0000256" key="1">
    <source>
        <dbReference type="ARBA" id="ARBA00004651"/>
    </source>
</evidence>
<sequence>MKRPTTPAIKVWDPFVRVFHWSLVMAFLVAYFIEPEDSTLAVHVWAGYVVGGLIVLRIIWGFVGAPHARFSDFLFGPFTAFRYLLSLLGGRSKRYLGHSPAGAWMVFGLLTALLITVLSAMAVYAQDENKGPLAAIFASSGDMPSGFSIVTPARADVGEEDDDDEGMRGEGGQGETFKDLHEVVANLTLILALLHIGGVFLASFVHRENLVRSMVTGRKRPE</sequence>
<dbReference type="EMBL" id="JBFRYC010000007">
    <property type="protein sequence ID" value="MEX1662493.1"/>
    <property type="molecule type" value="Genomic_DNA"/>
</dbReference>
<feature type="domain" description="Cytochrome b561 bacterial/Ni-hydrogenase" evidence="7">
    <location>
        <begin position="11"/>
        <end position="217"/>
    </location>
</feature>
<keyword evidence="9" id="KW-1185">Reference proteome</keyword>
<keyword evidence="2" id="KW-1003">Cell membrane</keyword>
<keyword evidence="3 6" id="KW-0812">Transmembrane</keyword>
<gene>
    <name evidence="8" type="ORF">AB4874_12665</name>
</gene>
<evidence type="ECO:0000256" key="6">
    <source>
        <dbReference type="SAM" id="Phobius"/>
    </source>
</evidence>
<evidence type="ECO:0000313" key="9">
    <source>
        <dbReference type="Proteomes" id="UP001557465"/>
    </source>
</evidence>
<dbReference type="PANTHER" id="PTHR30485">
    <property type="entry name" value="NI/FE-HYDROGENASE 1 B-TYPE CYTOCHROME SUBUNIT"/>
    <property type="match status" value="1"/>
</dbReference>
<name>A0ABV3TLR1_9RHOB</name>
<evidence type="ECO:0000256" key="2">
    <source>
        <dbReference type="ARBA" id="ARBA00022475"/>
    </source>
</evidence>
<protein>
    <submittedName>
        <fullName evidence="8">Cytochrome b/b6 domain-containing protein</fullName>
    </submittedName>
</protein>
<dbReference type="Proteomes" id="UP001557465">
    <property type="component" value="Unassembled WGS sequence"/>
</dbReference>
<reference evidence="8 9" key="1">
    <citation type="journal article" date="2011" name="Int. J. Syst. Evol. Microbiol.">
        <title>Zhongshania antarctica gen. nov., sp. nov. and Zhongshania guokunii sp. nov., gammaproteobacteria respectively isolated from coastal attached (fast) ice and surface seawater of the Antarctic.</title>
        <authorList>
            <person name="Li H.J."/>
            <person name="Zhang X.Y."/>
            <person name="Chen C.X."/>
            <person name="Zhang Y.J."/>
            <person name="Gao Z.M."/>
            <person name="Yu Y."/>
            <person name="Chen X.L."/>
            <person name="Chen B."/>
            <person name="Zhang Y.Z."/>
        </authorList>
    </citation>
    <scope>NUCLEOTIDE SEQUENCE [LARGE SCALE GENOMIC DNA]</scope>
    <source>
        <strain evidence="8 9">15-R06ZXC-3</strain>
    </source>
</reference>